<sequence length="456" mass="51033">MDSSNIESNGVTESPPQPQQMTEKARKLTEDIQEIMTGFQSACKEARTSDISSMVEQVVRLLKDLKDEFSATSPASPIPVDSFGSLSDDMRRLVQQLCDEQDDATSILATLKPDPDIQSQQLPSFPTHQGNNFESFEQHNDACLKFYECDGSGFNGQNEAFTNSDLASLDFRQLDLDQLEFDESNNISLFGHDMVPNITPQINPPPKAFLGSKCALWDCQRPAQGSDWGWDYCSSMHADLALKESEHGMNPILRPGGIGLKDDRLFATLVAKMQGKYVGIPECQGAAIEKSPWNASKLFDLSLLEGETIREWLFFDKPRRAFESGNRKQRSLSDYNGRGWHESRKQVMKELGGQKRSYYMDPQPPGQIEWHLYEYEMHNSDVCALYKLELKLVSEKKSPKGLKSLGEEGGVANRKAAKDPLVDLQKQMGRLTAEASTECKRPVKGRAKGEKLTDSG</sequence>
<organism evidence="2 4">
    <name type="scientific">Punica granatum</name>
    <name type="common">Pomegranate</name>
    <dbReference type="NCBI Taxonomy" id="22663"/>
    <lineage>
        <taxon>Eukaryota</taxon>
        <taxon>Viridiplantae</taxon>
        <taxon>Streptophyta</taxon>
        <taxon>Embryophyta</taxon>
        <taxon>Tracheophyta</taxon>
        <taxon>Spermatophyta</taxon>
        <taxon>Magnoliopsida</taxon>
        <taxon>eudicotyledons</taxon>
        <taxon>Gunneridae</taxon>
        <taxon>Pentapetalae</taxon>
        <taxon>rosids</taxon>
        <taxon>malvids</taxon>
        <taxon>Myrtales</taxon>
        <taxon>Lythraceae</taxon>
        <taxon>Punica</taxon>
    </lineage>
</organism>
<dbReference type="GO" id="GO:0043565">
    <property type="term" value="F:sequence-specific DNA binding"/>
    <property type="evidence" value="ECO:0007669"/>
    <property type="project" value="TreeGrafter"/>
</dbReference>
<evidence type="ECO:0000313" key="2">
    <source>
        <dbReference type="EMBL" id="OWM73378.1"/>
    </source>
</evidence>
<evidence type="ECO:0000313" key="4">
    <source>
        <dbReference type="Proteomes" id="UP000197138"/>
    </source>
</evidence>
<dbReference type="STRING" id="22663.A0A218WLK0"/>
<dbReference type="Proteomes" id="UP000233551">
    <property type="component" value="Unassembled WGS sequence"/>
</dbReference>
<gene>
    <name evidence="2" type="ORF">CDL15_Pgr001492</name>
    <name evidence="3" type="ORF">CRG98_037032</name>
</gene>
<name>A0A218WLK0_PUNGR</name>
<protein>
    <recommendedName>
        <fullName evidence="6">Transcription factor VOZ1-like</fullName>
    </recommendedName>
</protein>
<feature type="region of interest" description="Disordered" evidence="1">
    <location>
        <begin position="401"/>
        <end position="456"/>
    </location>
</feature>
<dbReference type="GO" id="GO:0048578">
    <property type="term" value="P:positive regulation of long-day photoperiodism, flowering"/>
    <property type="evidence" value="ECO:0007669"/>
    <property type="project" value="InterPro"/>
</dbReference>
<reference evidence="2" key="2">
    <citation type="submission" date="2017-06" db="EMBL/GenBank/DDBJ databases">
        <title>The pomegranate genome and the genomics of punicalagin biosynthesis.</title>
        <authorList>
            <person name="Xu C."/>
        </authorList>
    </citation>
    <scope>NUCLEOTIDE SEQUENCE [LARGE SCALE GENOMIC DNA]</scope>
    <source>
        <tissue evidence="2">Fresh leaf</tissue>
    </source>
</reference>
<comment type="caution">
    <text evidence="2">The sequence shown here is derived from an EMBL/GenBank/DDBJ whole genome shotgun (WGS) entry which is preliminary data.</text>
</comment>
<dbReference type="GO" id="GO:0045893">
    <property type="term" value="P:positive regulation of DNA-templated transcription"/>
    <property type="evidence" value="ECO:0007669"/>
    <property type="project" value="TreeGrafter"/>
</dbReference>
<keyword evidence="5" id="KW-1185">Reference proteome</keyword>
<dbReference type="AlphaFoldDB" id="A0A218WLK0"/>
<dbReference type="Proteomes" id="UP000197138">
    <property type="component" value="Unassembled WGS sequence"/>
</dbReference>
<feature type="compositionally biased region" description="Basic and acidic residues" evidence="1">
    <location>
        <begin position="437"/>
        <end position="456"/>
    </location>
</feature>
<dbReference type="InterPro" id="IPR039277">
    <property type="entry name" value="VOZ1/VOZ2"/>
</dbReference>
<reference evidence="4" key="1">
    <citation type="journal article" date="2017" name="Plant J.">
        <title>The pomegranate (Punica granatum L.) genome and the genomics of punicalagin biosynthesis.</title>
        <authorList>
            <person name="Qin G."/>
            <person name="Xu C."/>
            <person name="Ming R."/>
            <person name="Tang H."/>
            <person name="Guyot R."/>
            <person name="Kramer E.M."/>
            <person name="Hu Y."/>
            <person name="Yi X."/>
            <person name="Qi Y."/>
            <person name="Xu X."/>
            <person name="Gao Z."/>
            <person name="Pan H."/>
            <person name="Jian J."/>
            <person name="Tian Y."/>
            <person name="Yue Z."/>
            <person name="Xu Y."/>
        </authorList>
    </citation>
    <scope>NUCLEOTIDE SEQUENCE [LARGE SCALE GENOMIC DNA]</scope>
    <source>
        <strain evidence="4">cv. Dabenzi</strain>
    </source>
</reference>
<evidence type="ECO:0008006" key="6">
    <source>
        <dbReference type="Google" id="ProtNLM"/>
    </source>
</evidence>
<evidence type="ECO:0000313" key="3">
    <source>
        <dbReference type="EMBL" id="PKI42587.1"/>
    </source>
</evidence>
<dbReference type="GO" id="GO:0005634">
    <property type="term" value="C:nucleus"/>
    <property type="evidence" value="ECO:0007669"/>
    <property type="project" value="TreeGrafter"/>
</dbReference>
<dbReference type="EMBL" id="MTKT01003953">
    <property type="protein sequence ID" value="OWM73378.1"/>
    <property type="molecule type" value="Genomic_DNA"/>
</dbReference>
<evidence type="ECO:0000256" key="1">
    <source>
        <dbReference type="SAM" id="MobiDB-lite"/>
    </source>
</evidence>
<feature type="compositionally biased region" description="Polar residues" evidence="1">
    <location>
        <begin position="1"/>
        <end position="22"/>
    </location>
</feature>
<dbReference type="PANTHER" id="PTHR33873:SF15">
    <property type="entry name" value="TRANSCRIPTION FACTOR VOZ2"/>
    <property type="match status" value="1"/>
</dbReference>
<proteinExistence type="predicted"/>
<evidence type="ECO:0000313" key="5">
    <source>
        <dbReference type="Proteomes" id="UP000233551"/>
    </source>
</evidence>
<accession>A0A218WLK0</accession>
<reference evidence="3 5" key="3">
    <citation type="submission" date="2017-11" db="EMBL/GenBank/DDBJ databases">
        <title>De-novo sequencing of pomegranate (Punica granatum L.) genome.</title>
        <authorList>
            <person name="Akparov Z."/>
            <person name="Amiraslanov A."/>
            <person name="Hajiyeva S."/>
            <person name="Abbasov M."/>
            <person name="Kaur K."/>
            <person name="Hamwieh A."/>
            <person name="Solovyev V."/>
            <person name="Salamov A."/>
            <person name="Braich B."/>
            <person name="Kosarev P."/>
            <person name="Mahmoud A."/>
            <person name="Hajiyev E."/>
            <person name="Babayeva S."/>
            <person name="Izzatullayeva V."/>
            <person name="Mammadov A."/>
            <person name="Mammadov A."/>
            <person name="Sharifova S."/>
            <person name="Ojaghi J."/>
            <person name="Eynullazada K."/>
            <person name="Bayramov B."/>
            <person name="Abdulazimova A."/>
            <person name="Shahmuradov I."/>
        </authorList>
    </citation>
    <scope>NUCLEOTIDE SEQUENCE [LARGE SCALE GENOMIC DNA]</scope>
    <source>
        <strain evidence="3">AG2017</strain>
        <strain evidence="5">cv. AG2017</strain>
        <tissue evidence="3">Leaf</tissue>
    </source>
</reference>
<dbReference type="EMBL" id="PGOL01003144">
    <property type="protein sequence ID" value="PKI42587.1"/>
    <property type="molecule type" value="Genomic_DNA"/>
</dbReference>
<dbReference type="PANTHER" id="PTHR33873">
    <property type="entry name" value="TRANSCRIPTION FACTOR VOZ1"/>
    <property type="match status" value="1"/>
</dbReference>
<feature type="region of interest" description="Disordered" evidence="1">
    <location>
        <begin position="1"/>
        <end position="26"/>
    </location>
</feature>